<dbReference type="PANTHER" id="PTHR30149">
    <property type="entry name" value="HYDROGENASE PROTEIN ASSEMBLY PROTEIN HYPD"/>
    <property type="match status" value="1"/>
</dbReference>
<sequence length="349" mass="36850">MSDLDQTLAAVKARLKAYDGPRMRIMEVCGSHTSAIVKNGIPGLLSPKIELVAGPGCPVCVTPTDYIDRLIALSKEKDTCVVTFGDLLRVPGSSGTLMQAKTAGGRAAMVYSPFDTLALAKAEPETTFVFAAVGFETTAPVYALLLDQILKEQIPNIRFLTAVKTMPPVIDALCAGGADVQGFIAPGHVAVVIGADAFKPLAEKVQLPFGVAGFTGRHLLAAIDGIVRARGRGVVMNFYPEAVAQGGNAKAQALVAKYFEPGDALWRGMGVIPGSGYYLKAAYRRYDAGSRALQHDRPMNAACRCGEVLKGTISPKDCPLFKTACTPLHPQGACMVSAEGNCLSVYNEN</sequence>
<evidence type="ECO:0000313" key="5">
    <source>
        <dbReference type="Proteomes" id="UP000461754"/>
    </source>
</evidence>
<name>A0A7X2TAD9_9FIRM</name>
<evidence type="ECO:0000313" key="4">
    <source>
        <dbReference type="EMBL" id="MSS20347.1"/>
    </source>
</evidence>
<dbReference type="GO" id="GO:0070025">
    <property type="term" value="F:carbon monoxide binding"/>
    <property type="evidence" value="ECO:0007669"/>
    <property type="project" value="TreeGrafter"/>
</dbReference>
<comment type="similarity">
    <text evidence="1">Belongs to the HypD family.</text>
</comment>
<keyword evidence="5" id="KW-1185">Reference proteome</keyword>
<dbReference type="RefSeq" id="WP_154576721.1">
    <property type="nucleotide sequence ID" value="NZ_VUMO01000011.1"/>
</dbReference>
<dbReference type="EMBL" id="VUMO01000011">
    <property type="protein sequence ID" value="MSS20347.1"/>
    <property type="molecule type" value="Genomic_DNA"/>
</dbReference>
<dbReference type="Gene3D" id="6.10.20.100">
    <property type="match status" value="1"/>
</dbReference>
<accession>A0A7X2TAD9</accession>
<dbReference type="Pfam" id="PF01924">
    <property type="entry name" value="HypD"/>
    <property type="match status" value="1"/>
</dbReference>
<dbReference type="Proteomes" id="UP000461754">
    <property type="component" value="Unassembled WGS sequence"/>
</dbReference>
<keyword evidence="2" id="KW-0479">Metal-binding</keyword>
<dbReference type="GO" id="GO:0051539">
    <property type="term" value="F:4 iron, 4 sulfur cluster binding"/>
    <property type="evidence" value="ECO:0007669"/>
    <property type="project" value="TreeGrafter"/>
</dbReference>
<comment type="caution">
    <text evidence="4">The sequence shown here is derived from an EMBL/GenBank/DDBJ whole genome shotgun (WGS) entry which is preliminary data.</text>
</comment>
<dbReference type="InterPro" id="IPR042243">
    <property type="entry name" value="HypD_1"/>
</dbReference>
<dbReference type="AlphaFoldDB" id="A0A7X2TAD9"/>
<evidence type="ECO:0000256" key="1">
    <source>
        <dbReference type="ARBA" id="ARBA00007888"/>
    </source>
</evidence>
<evidence type="ECO:0000256" key="3">
    <source>
        <dbReference type="ARBA" id="ARBA00023004"/>
    </source>
</evidence>
<gene>
    <name evidence="4" type="primary">hypD</name>
    <name evidence="4" type="ORF">FYJ52_08055</name>
</gene>
<dbReference type="GO" id="GO:0051604">
    <property type="term" value="P:protein maturation"/>
    <property type="evidence" value="ECO:0007669"/>
    <property type="project" value="TreeGrafter"/>
</dbReference>
<dbReference type="PIRSF" id="PIRSF005622">
    <property type="entry name" value="Hydrgn_mat_hypD"/>
    <property type="match status" value="1"/>
</dbReference>
<keyword evidence="3" id="KW-0408">Iron</keyword>
<dbReference type="NCBIfam" id="TIGR00075">
    <property type="entry name" value="hypD"/>
    <property type="match status" value="1"/>
</dbReference>
<dbReference type="Gene3D" id="3.40.50.11740">
    <property type="entry name" value="HypD, alpha/beta domain 2"/>
    <property type="match status" value="2"/>
</dbReference>
<dbReference type="InterPro" id="IPR002780">
    <property type="entry name" value="Hyd_form_HypD"/>
</dbReference>
<dbReference type="GO" id="GO:0005506">
    <property type="term" value="F:iron ion binding"/>
    <property type="evidence" value="ECO:0007669"/>
    <property type="project" value="TreeGrafter"/>
</dbReference>
<organism evidence="4 5">
    <name type="scientific">Pseudoramibacter porci</name>
    <dbReference type="NCBI Taxonomy" id="2606631"/>
    <lineage>
        <taxon>Bacteria</taxon>
        <taxon>Bacillati</taxon>
        <taxon>Bacillota</taxon>
        <taxon>Clostridia</taxon>
        <taxon>Eubacteriales</taxon>
        <taxon>Eubacteriaceae</taxon>
        <taxon>Pseudoramibacter</taxon>
    </lineage>
</organism>
<proteinExistence type="inferred from homology"/>
<dbReference type="PANTHER" id="PTHR30149:SF0">
    <property type="entry name" value="HYDROGENASE MATURATION FACTOR HYPD"/>
    <property type="match status" value="1"/>
</dbReference>
<protein>
    <submittedName>
        <fullName evidence="4">Hydrogenase formation protein HypD</fullName>
    </submittedName>
</protein>
<evidence type="ECO:0000256" key="2">
    <source>
        <dbReference type="ARBA" id="ARBA00022723"/>
    </source>
</evidence>
<reference evidence="4 5" key="1">
    <citation type="submission" date="2019-08" db="EMBL/GenBank/DDBJ databases">
        <title>In-depth cultivation of the pig gut microbiome towards novel bacterial diversity and tailored functional studies.</title>
        <authorList>
            <person name="Wylensek D."/>
            <person name="Hitch T.C.A."/>
            <person name="Clavel T."/>
        </authorList>
    </citation>
    <scope>NUCLEOTIDE SEQUENCE [LARGE SCALE GENOMIC DNA]</scope>
    <source>
        <strain evidence="4 5">RF-744-FAT-4</strain>
    </source>
</reference>
<dbReference type="InterPro" id="IPR042244">
    <property type="entry name" value="HypD_2_sf"/>
</dbReference>